<keyword evidence="6 8" id="KW-0472">Membrane</keyword>
<dbReference type="GO" id="GO:0022857">
    <property type="term" value="F:transmembrane transporter activity"/>
    <property type="evidence" value="ECO:0007669"/>
    <property type="project" value="InterPro"/>
</dbReference>
<keyword evidence="11" id="KW-1185">Reference proteome</keyword>
<keyword evidence="4 8" id="KW-0812">Transmembrane</keyword>
<dbReference type="SUPFAM" id="SSF103473">
    <property type="entry name" value="MFS general substrate transporter"/>
    <property type="match status" value="1"/>
</dbReference>
<feature type="transmembrane region" description="Helical" evidence="8">
    <location>
        <begin position="339"/>
        <end position="361"/>
    </location>
</feature>
<evidence type="ECO:0000313" key="10">
    <source>
        <dbReference type="EMBL" id="EME31223.1"/>
    </source>
</evidence>
<dbReference type="KEGG" id="gsl:Gasu_14660"/>
<name>M2Y5I3_GALSU</name>
<feature type="transmembrane region" description="Helical" evidence="8">
    <location>
        <begin position="110"/>
        <end position="134"/>
    </location>
</feature>
<dbReference type="InterPro" id="IPR003663">
    <property type="entry name" value="Sugar/inositol_transpt"/>
</dbReference>
<comment type="similarity">
    <text evidence="2 7">Belongs to the major facilitator superfamily. Sugar transporter (TC 2.A.1.1) family.</text>
</comment>
<evidence type="ECO:0000256" key="1">
    <source>
        <dbReference type="ARBA" id="ARBA00004141"/>
    </source>
</evidence>
<dbReference type="Gene3D" id="1.20.1250.20">
    <property type="entry name" value="MFS general substrate transporter like domains"/>
    <property type="match status" value="1"/>
</dbReference>
<feature type="transmembrane region" description="Helical" evidence="8">
    <location>
        <begin position="370"/>
        <end position="391"/>
    </location>
</feature>
<sequence>MEVHYPASEEVVKSPRRSAWKLHHTSHEIEQSPSKKELGYKNFDWKESVDYDENNSKKETVSQDQGTTSLLKFFLFVACVGSSMFGMDQALLSSVALFAPEALHLTSNEWSWISSGATLGATFGAIAAVPFNWLIGRKKVLMLSSLLYIAGVVMATAAENFIVLLLGRVIMGVGMGTEAMTIPIYISEVAPKSHRVLMGDVVDAIFIHVHPGSWRYMIGSGAIGPILQLVCVFFFPESPRWLLKNGRREDAQKAFSSFRRPTPISEQEYNEMVERVEQELRESSSSGIVWKDIFTNPRVRATFMIGLLVSLAQQWNGATALGYYEPTIFTELGLDTFQAVYVTVPIGFWMLLWTIPPYFLLDKLGRRKTLLFTFPIFIIGLIISGTTILQHSPKKKAIGFFVGLALYYIGYEQGISPLAWALNGEIYELHVRNIGMAWGASTLLGSAFVSTYTFSRQVAALSLPGVFGLYAALSTIFWILLFFFLPETGNVSLEGVRDRFEGGLTSIAKRNWKNIQSKKKDSSLILPGFQK</sequence>
<evidence type="ECO:0000256" key="2">
    <source>
        <dbReference type="ARBA" id="ARBA00010992"/>
    </source>
</evidence>
<feature type="transmembrane region" description="Helical" evidence="8">
    <location>
        <begin position="434"/>
        <end position="455"/>
    </location>
</feature>
<dbReference type="GO" id="GO:0016020">
    <property type="term" value="C:membrane"/>
    <property type="evidence" value="ECO:0007669"/>
    <property type="project" value="UniProtKB-SubCell"/>
</dbReference>
<dbReference type="Gramene" id="EME31223">
    <property type="protein sequence ID" value="EME31223"/>
    <property type="gene ID" value="Gasu_14660"/>
</dbReference>
<keyword evidence="5 8" id="KW-1133">Transmembrane helix</keyword>
<dbReference type="PANTHER" id="PTHR48020:SF12">
    <property type="entry name" value="PROTON MYO-INOSITOL COTRANSPORTER"/>
    <property type="match status" value="1"/>
</dbReference>
<feature type="domain" description="Major facilitator superfamily (MFS) profile" evidence="9">
    <location>
        <begin position="74"/>
        <end position="489"/>
    </location>
</feature>
<keyword evidence="3 7" id="KW-0813">Transport</keyword>
<dbReference type="PRINTS" id="PR00171">
    <property type="entry name" value="SUGRTRNSPORT"/>
</dbReference>
<comment type="subcellular location">
    <subcellularLocation>
        <location evidence="1">Membrane</location>
        <topology evidence="1">Multi-pass membrane protein</topology>
    </subcellularLocation>
</comment>
<evidence type="ECO:0000256" key="8">
    <source>
        <dbReference type="SAM" id="Phobius"/>
    </source>
</evidence>
<reference evidence="11" key="1">
    <citation type="journal article" date="2013" name="Science">
        <title>Gene transfer from bacteria and archaea facilitated evolution of an extremophilic eukaryote.</title>
        <authorList>
            <person name="Schonknecht G."/>
            <person name="Chen W.H."/>
            <person name="Ternes C.M."/>
            <person name="Barbier G.G."/>
            <person name="Shrestha R.P."/>
            <person name="Stanke M."/>
            <person name="Brautigam A."/>
            <person name="Baker B.J."/>
            <person name="Banfield J.F."/>
            <person name="Garavito R.M."/>
            <person name="Carr K."/>
            <person name="Wilkerson C."/>
            <person name="Rensing S.A."/>
            <person name="Gagneul D."/>
            <person name="Dickenson N.E."/>
            <person name="Oesterhelt C."/>
            <person name="Lercher M.J."/>
            <person name="Weber A.P."/>
        </authorList>
    </citation>
    <scope>NUCLEOTIDE SEQUENCE [LARGE SCALE GENOMIC DNA]</scope>
    <source>
        <strain evidence="11">074W</strain>
    </source>
</reference>
<gene>
    <name evidence="10" type="ORF">Gasu_14660</name>
</gene>
<dbReference type="GeneID" id="17089886"/>
<evidence type="ECO:0000256" key="3">
    <source>
        <dbReference type="ARBA" id="ARBA00022448"/>
    </source>
</evidence>
<dbReference type="InterPro" id="IPR020846">
    <property type="entry name" value="MFS_dom"/>
</dbReference>
<dbReference type="OMA" id="ERPWYTV"/>
<proteinExistence type="inferred from homology"/>
<feature type="transmembrane region" description="Helical" evidence="8">
    <location>
        <begin position="467"/>
        <end position="485"/>
    </location>
</feature>
<dbReference type="Proteomes" id="UP000030680">
    <property type="component" value="Unassembled WGS sequence"/>
</dbReference>
<evidence type="ECO:0000259" key="9">
    <source>
        <dbReference type="PROSITE" id="PS50850"/>
    </source>
</evidence>
<accession>M2Y5I3</accession>
<dbReference type="InterPro" id="IPR036259">
    <property type="entry name" value="MFS_trans_sf"/>
</dbReference>
<evidence type="ECO:0000256" key="6">
    <source>
        <dbReference type="ARBA" id="ARBA00023136"/>
    </source>
</evidence>
<feature type="transmembrane region" description="Helical" evidence="8">
    <location>
        <begin position="397"/>
        <end position="422"/>
    </location>
</feature>
<dbReference type="OrthoDB" id="6612291at2759"/>
<feature type="transmembrane region" description="Helical" evidence="8">
    <location>
        <begin position="146"/>
        <end position="171"/>
    </location>
</feature>
<evidence type="ECO:0000256" key="7">
    <source>
        <dbReference type="RuleBase" id="RU003346"/>
    </source>
</evidence>
<dbReference type="InterPro" id="IPR005828">
    <property type="entry name" value="MFS_sugar_transport-like"/>
</dbReference>
<dbReference type="Pfam" id="PF00083">
    <property type="entry name" value="Sugar_tr"/>
    <property type="match status" value="1"/>
</dbReference>
<feature type="transmembrane region" description="Helical" evidence="8">
    <location>
        <begin position="216"/>
        <end position="235"/>
    </location>
</feature>
<protein>
    <submittedName>
        <fullName evidence="10">MFS transporter, SP family, sugar:H+ symporter</fullName>
    </submittedName>
</protein>
<dbReference type="NCBIfam" id="TIGR00879">
    <property type="entry name" value="SP"/>
    <property type="match status" value="1"/>
</dbReference>
<feature type="transmembrane region" description="Helical" evidence="8">
    <location>
        <begin position="301"/>
        <end position="324"/>
    </location>
</feature>
<dbReference type="InterPro" id="IPR050814">
    <property type="entry name" value="Myo-inositol_Transporter"/>
</dbReference>
<dbReference type="InterPro" id="IPR005829">
    <property type="entry name" value="Sugar_transporter_CS"/>
</dbReference>
<organism evidence="10 11">
    <name type="scientific">Galdieria sulphuraria</name>
    <name type="common">Red alga</name>
    <dbReference type="NCBI Taxonomy" id="130081"/>
    <lineage>
        <taxon>Eukaryota</taxon>
        <taxon>Rhodophyta</taxon>
        <taxon>Bangiophyceae</taxon>
        <taxon>Galdieriales</taxon>
        <taxon>Galdieriaceae</taxon>
        <taxon>Galdieria</taxon>
    </lineage>
</organism>
<dbReference type="PROSITE" id="PS00217">
    <property type="entry name" value="SUGAR_TRANSPORT_2"/>
    <property type="match status" value="1"/>
</dbReference>
<evidence type="ECO:0000313" key="11">
    <source>
        <dbReference type="Proteomes" id="UP000030680"/>
    </source>
</evidence>
<dbReference type="eggNOG" id="KOG0254">
    <property type="taxonomic scope" value="Eukaryota"/>
</dbReference>
<evidence type="ECO:0000256" key="5">
    <source>
        <dbReference type="ARBA" id="ARBA00022989"/>
    </source>
</evidence>
<evidence type="ECO:0000256" key="4">
    <source>
        <dbReference type="ARBA" id="ARBA00022692"/>
    </source>
</evidence>
<dbReference type="AlphaFoldDB" id="M2Y5I3"/>
<dbReference type="PANTHER" id="PTHR48020">
    <property type="entry name" value="PROTON MYO-INOSITOL COTRANSPORTER"/>
    <property type="match status" value="1"/>
</dbReference>
<feature type="transmembrane region" description="Helical" evidence="8">
    <location>
        <begin position="73"/>
        <end position="98"/>
    </location>
</feature>
<dbReference type="EMBL" id="KB454493">
    <property type="protein sequence ID" value="EME31223.1"/>
    <property type="molecule type" value="Genomic_DNA"/>
</dbReference>
<dbReference type="PROSITE" id="PS50850">
    <property type="entry name" value="MFS"/>
    <property type="match status" value="1"/>
</dbReference>
<dbReference type="RefSeq" id="XP_005707743.1">
    <property type="nucleotide sequence ID" value="XM_005707686.1"/>
</dbReference>